<comment type="similarity">
    <text evidence="1">Belongs to the UDP-glycosyltransferase family.</text>
</comment>
<evidence type="ECO:0000256" key="2">
    <source>
        <dbReference type="ARBA" id="ARBA00022679"/>
    </source>
</evidence>
<accession>D8S9E3</accession>
<gene>
    <name evidence="4" type="ORF">SELMODRAFT_419580</name>
</gene>
<dbReference type="eggNOG" id="KOG1192">
    <property type="taxonomic scope" value="Eukaryota"/>
</dbReference>
<evidence type="ECO:0000256" key="1">
    <source>
        <dbReference type="ARBA" id="ARBA00009995"/>
    </source>
</evidence>
<keyword evidence="2" id="KW-0808">Transferase</keyword>
<dbReference type="GO" id="GO:0008194">
    <property type="term" value="F:UDP-glycosyltransferase activity"/>
    <property type="evidence" value="ECO:0007669"/>
    <property type="project" value="InterPro"/>
</dbReference>
<evidence type="ECO:0008006" key="6">
    <source>
        <dbReference type="Google" id="ProtNLM"/>
    </source>
</evidence>
<dbReference type="EMBL" id="GL377608">
    <property type="protein sequence ID" value="EFJ18948.1"/>
    <property type="molecule type" value="Genomic_DNA"/>
</dbReference>
<keyword evidence="5" id="KW-1185">Reference proteome</keyword>
<protein>
    <recommendedName>
        <fullName evidence="6">UDP-glycosyltransferases domain-containing protein</fullName>
    </recommendedName>
</protein>
<dbReference type="CDD" id="cd03784">
    <property type="entry name" value="GT1_Gtf-like"/>
    <property type="match status" value="1"/>
</dbReference>
<dbReference type="HOGENOM" id="CLU_907334_0_0_1"/>
<evidence type="ECO:0000313" key="4">
    <source>
        <dbReference type="EMBL" id="EFJ18948.1"/>
    </source>
</evidence>
<dbReference type="Pfam" id="PF00201">
    <property type="entry name" value="UDPGT"/>
    <property type="match status" value="1"/>
</dbReference>
<dbReference type="Gramene" id="EFJ18948">
    <property type="protein sequence ID" value="EFJ18948"/>
    <property type="gene ID" value="SELMODRAFT_419580"/>
</dbReference>
<organism evidence="5">
    <name type="scientific">Selaginella moellendorffii</name>
    <name type="common">Spikemoss</name>
    <dbReference type="NCBI Taxonomy" id="88036"/>
    <lineage>
        <taxon>Eukaryota</taxon>
        <taxon>Viridiplantae</taxon>
        <taxon>Streptophyta</taxon>
        <taxon>Embryophyta</taxon>
        <taxon>Tracheophyta</taxon>
        <taxon>Lycopodiopsida</taxon>
        <taxon>Selaginellales</taxon>
        <taxon>Selaginellaceae</taxon>
        <taxon>Selaginella</taxon>
    </lineage>
</organism>
<sequence length="307" mass="34260">MAKHIVALEGHVSPMMHLSIFLAQQGFSITLAAMTIGPFDCYSFIKNKGTWPPPGTTNISVKELTSTDPFPAEATSENRADMTQSLRYAQTYLALMEELVRAIPDEVCCIISDYLFDWCPKLAAKLGVLGLADDVILSDPEVQRSEIPWRNDKAYQDQQPSSHGCRSRHREHLPVGPLNDEPHTVRFGVCDTDCLKWLDELDISFGSFAAMTGDQMEEIVRGLEASSKKFLWVIRLEQPEISKVRFPSTDQGMVVPWSPQRKVAVGAFLSHCGWNSTVEAVARPLLATAVRADKKSIMHKINKENTI</sequence>
<dbReference type="InParanoid" id="D8S9E3"/>
<dbReference type="SUPFAM" id="SSF53756">
    <property type="entry name" value="UDP-Glycosyltransferase/glycogen phosphorylase"/>
    <property type="match status" value="1"/>
</dbReference>
<feature type="region of interest" description="Disordered" evidence="3">
    <location>
        <begin position="150"/>
        <end position="171"/>
    </location>
</feature>
<dbReference type="KEGG" id="smo:SELMODRAFT_419580"/>
<dbReference type="AlphaFoldDB" id="D8S9E3"/>
<dbReference type="Gene3D" id="3.40.50.2000">
    <property type="entry name" value="Glycogen Phosphorylase B"/>
    <property type="match status" value="2"/>
</dbReference>
<dbReference type="PANTHER" id="PTHR11926:SF774">
    <property type="entry name" value="UDP-GLYCOSYLTRANSFERASE 85A1-RELATED"/>
    <property type="match status" value="1"/>
</dbReference>
<proteinExistence type="inferred from homology"/>
<dbReference type="Proteomes" id="UP000001514">
    <property type="component" value="Unassembled WGS sequence"/>
</dbReference>
<evidence type="ECO:0000313" key="5">
    <source>
        <dbReference type="Proteomes" id="UP000001514"/>
    </source>
</evidence>
<name>D8S9E3_SELML</name>
<dbReference type="InterPro" id="IPR002213">
    <property type="entry name" value="UDP_glucos_trans"/>
</dbReference>
<evidence type="ECO:0000256" key="3">
    <source>
        <dbReference type="SAM" id="MobiDB-lite"/>
    </source>
</evidence>
<reference evidence="4 5" key="1">
    <citation type="journal article" date="2011" name="Science">
        <title>The Selaginella genome identifies genetic changes associated with the evolution of vascular plants.</title>
        <authorList>
            <person name="Banks J.A."/>
            <person name="Nishiyama T."/>
            <person name="Hasebe M."/>
            <person name="Bowman J.L."/>
            <person name="Gribskov M."/>
            <person name="dePamphilis C."/>
            <person name="Albert V.A."/>
            <person name="Aono N."/>
            <person name="Aoyama T."/>
            <person name="Ambrose B.A."/>
            <person name="Ashton N.W."/>
            <person name="Axtell M.J."/>
            <person name="Barker E."/>
            <person name="Barker M.S."/>
            <person name="Bennetzen J.L."/>
            <person name="Bonawitz N.D."/>
            <person name="Chapple C."/>
            <person name="Cheng C."/>
            <person name="Correa L.G."/>
            <person name="Dacre M."/>
            <person name="DeBarry J."/>
            <person name="Dreyer I."/>
            <person name="Elias M."/>
            <person name="Engstrom E.M."/>
            <person name="Estelle M."/>
            <person name="Feng L."/>
            <person name="Finet C."/>
            <person name="Floyd S.K."/>
            <person name="Frommer W.B."/>
            <person name="Fujita T."/>
            <person name="Gramzow L."/>
            <person name="Gutensohn M."/>
            <person name="Harholt J."/>
            <person name="Hattori M."/>
            <person name="Heyl A."/>
            <person name="Hirai T."/>
            <person name="Hiwatashi Y."/>
            <person name="Ishikawa M."/>
            <person name="Iwata M."/>
            <person name="Karol K.G."/>
            <person name="Koehler B."/>
            <person name="Kolukisaoglu U."/>
            <person name="Kubo M."/>
            <person name="Kurata T."/>
            <person name="Lalonde S."/>
            <person name="Li K."/>
            <person name="Li Y."/>
            <person name="Litt A."/>
            <person name="Lyons E."/>
            <person name="Manning G."/>
            <person name="Maruyama T."/>
            <person name="Michael T.P."/>
            <person name="Mikami K."/>
            <person name="Miyazaki S."/>
            <person name="Morinaga S."/>
            <person name="Murata T."/>
            <person name="Mueller-Roeber B."/>
            <person name="Nelson D.R."/>
            <person name="Obara M."/>
            <person name="Oguri Y."/>
            <person name="Olmstead R.G."/>
            <person name="Onodera N."/>
            <person name="Petersen B.L."/>
            <person name="Pils B."/>
            <person name="Prigge M."/>
            <person name="Rensing S.A."/>
            <person name="Riano-Pachon D.M."/>
            <person name="Roberts A.W."/>
            <person name="Sato Y."/>
            <person name="Scheller H.V."/>
            <person name="Schulz B."/>
            <person name="Schulz C."/>
            <person name="Shakirov E.V."/>
            <person name="Shibagaki N."/>
            <person name="Shinohara N."/>
            <person name="Shippen D.E."/>
            <person name="Soerensen I."/>
            <person name="Sotooka R."/>
            <person name="Sugimoto N."/>
            <person name="Sugita M."/>
            <person name="Sumikawa N."/>
            <person name="Tanurdzic M."/>
            <person name="Theissen G."/>
            <person name="Ulvskov P."/>
            <person name="Wakazuki S."/>
            <person name="Weng J.K."/>
            <person name="Willats W.W."/>
            <person name="Wipf D."/>
            <person name="Wolf P.G."/>
            <person name="Yang L."/>
            <person name="Zimmer A.D."/>
            <person name="Zhu Q."/>
            <person name="Mitros T."/>
            <person name="Hellsten U."/>
            <person name="Loque D."/>
            <person name="Otillar R."/>
            <person name="Salamov A."/>
            <person name="Schmutz J."/>
            <person name="Shapiro H."/>
            <person name="Lindquist E."/>
            <person name="Lucas S."/>
            <person name="Rokhsar D."/>
            <person name="Grigoriev I.V."/>
        </authorList>
    </citation>
    <scope>NUCLEOTIDE SEQUENCE [LARGE SCALE GENOMIC DNA]</scope>
</reference>
<dbReference type="PANTHER" id="PTHR11926">
    <property type="entry name" value="GLUCOSYL/GLUCURONOSYL TRANSFERASES"/>
    <property type="match status" value="1"/>
</dbReference>